<dbReference type="Gene3D" id="3.40.50.2000">
    <property type="entry name" value="Glycogen Phosphorylase B"/>
    <property type="match status" value="1"/>
</dbReference>
<reference evidence="2" key="1">
    <citation type="submission" date="2016-06" db="EMBL/GenBank/DDBJ databases">
        <authorList>
            <person name="Varghese N."/>
            <person name="Submissions Spin"/>
        </authorList>
    </citation>
    <scope>NUCLEOTIDE SEQUENCE [LARGE SCALE GENOMIC DNA]</scope>
    <source>
        <strain evidence="2">DSM 44100</strain>
    </source>
</reference>
<dbReference type="Proteomes" id="UP000198797">
    <property type="component" value="Unassembled WGS sequence"/>
</dbReference>
<proteinExistence type="predicted"/>
<evidence type="ECO:0000313" key="1">
    <source>
        <dbReference type="EMBL" id="SCF48692.1"/>
    </source>
</evidence>
<dbReference type="STRING" id="121616.GA0070216_12819"/>
<keyword evidence="1" id="KW-0808">Transferase</keyword>
<sequence>MTTTAGGLAERVNDGVTGFIAEPGRPDSRATAIDRALTVTPKHRDRMRRAGQDEMASRFDHDATVGRFVRTVAPWTTR</sequence>
<dbReference type="RefSeq" id="WP_091253669.1">
    <property type="nucleotide sequence ID" value="NZ_FMCU01000028.1"/>
</dbReference>
<dbReference type="OrthoDB" id="506201at2"/>
<dbReference type="AlphaFoldDB" id="A0A1C5AU06"/>
<dbReference type="SUPFAM" id="SSF53756">
    <property type="entry name" value="UDP-Glycosyltransferase/glycogen phosphorylase"/>
    <property type="match status" value="1"/>
</dbReference>
<evidence type="ECO:0000313" key="2">
    <source>
        <dbReference type="Proteomes" id="UP000198797"/>
    </source>
</evidence>
<name>A0A1C5AU06_9ACTN</name>
<gene>
    <name evidence="1" type="ORF">GA0070216_12819</name>
</gene>
<protein>
    <submittedName>
        <fullName evidence="1">Glycosyl transferases group 1</fullName>
    </submittedName>
</protein>
<keyword evidence="2" id="KW-1185">Reference proteome</keyword>
<organism evidence="1 2">
    <name type="scientific">Micromonospora matsumotoense</name>
    <dbReference type="NCBI Taxonomy" id="121616"/>
    <lineage>
        <taxon>Bacteria</taxon>
        <taxon>Bacillati</taxon>
        <taxon>Actinomycetota</taxon>
        <taxon>Actinomycetes</taxon>
        <taxon>Micromonosporales</taxon>
        <taxon>Micromonosporaceae</taxon>
        <taxon>Micromonospora</taxon>
    </lineage>
</organism>
<dbReference type="GO" id="GO:0016740">
    <property type="term" value="F:transferase activity"/>
    <property type="evidence" value="ECO:0007669"/>
    <property type="project" value="UniProtKB-KW"/>
</dbReference>
<dbReference type="EMBL" id="FMCU01000028">
    <property type="protein sequence ID" value="SCF48692.1"/>
    <property type="molecule type" value="Genomic_DNA"/>
</dbReference>
<accession>A0A1C5AU06</accession>